<dbReference type="KEGG" id="tfa:BW733_17630"/>
<dbReference type="AlphaFoldDB" id="A0A1Q2D2T9"/>
<dbReference type="InterPro" id="IPR021104">
    <property type="entry name" value="KfrA_DNA-bd_N"/>
</dbReference>
<protein>
    <recommendedName>
        <fullName evidence="2">KfrA N-terminal DNA-binding domain-containing protein</fullName>
    </recommendedName>
</protein>
<keyword evidence="3" id="KW-0614">Plasmid</keyword>
<sequence length="216" mass="23343">METPIERARVAAEQLAAAGQAVTSRAVRQASGVKMAVAVDVARQWNEARGQEVEAPPVPEAVLLRIEGVWREAYSLAQDEFEAERTGWAAKIATAARELGEVTADLDDMEEKARKAGQEVDEARTRIAQAEAQAAAAAVDVDRITGELRAVQEQAATERTRADRAEARADAITAEAERLRAELHAVQEQAATERTRADRAEARADAIAVPRGKSRP</sequence>
<organism evidence="3 4">
    <name type="scientific">Tessaracoccus flavescens</name>
    <dbReference type="NCBI Taxonomy" id="399497"/>
    <lineage>
        <taxon>Bacteria</taxon>
        <taxon>Bacillati</taxon>
        <taxon>Actinomycetota</taxon>
        <taxon>Actinomycetes</taxon>
        <taxon>Propionibacteriales</taxon>
        <taxon>Propionibacteriaceae</taxon>
        <taxon>Tessaracoccus</taxon>
    </lineage>
</organism>
<name>A0A1Q2D2T9_9ACTN</name>
<feature type="region of interest" description="Disordered" evidence="1">
    <location>
        <begin position="183"/>
        <end position="216"/>
    </location>
</feature>
<evidence type="ECO:0000313" key="3">
    <source>
        <dbReference type="EMBL" id="AQP52719.1"/>
    </source>
</evidence>
<evidence type="ECO:0000259" key="2">
    <source>
        <dbReference type="Pfam" id="PF11740"/>
    </source>
</evidence>
<feature type="domain" description="KfrA N-terminal DNA-binding" evidence="2">
    <location>
        <begin position="7"/>
        <end position="111"/>
    </location>
</feature>
<evidence type="ECO:0000313" key="4">
    <source>
        <dbReference type="Proteomes" id="UP000188235"/>
    </source>
</evidence>
<dbReference type="Gene3D" id="1.10.287.1490">
    <property type="match status" value="1"/>
</dbReference>
<accession>A0A1Q2D2T9</accession>
<reference evidence="3 4" key="1">
    <citation type="journal article" date="2008" name="Int. J. Syst. Evol. Microbiol.">
        <title>Tessaracoccus flavescens sp. nov., isolated from marine sediment.</title>
        <authorList>
            <person name="Lee D.W."/>
            <person name="Lee S.D."/>
        </authorList>
    </citation>
    <scope>NUCLEOTIDE SEQUENCE [LARGE SCALE GENOMIC DNA]</scope>
    <source>
        <strain evidence="3 4">SST-39T</strain>
        <plasmid evidence="4">Plasmid</plasmid>
    </source>
</reference>
<feature type="compositionally biased region" description="Basic and acidic residues" evidence="1">
    <location>
        <begin position="183"/>
        <end position="204"/>
    </location>
</feature>
<dbReference type="Pfam" id="PF11740">
    <property type="entry name" value="KfrA_N"/>
    <property type="match status" value="1"/>
</dbReference>
<dbReference type="RefSeq" id="WP_077353138.1">
    <property type="nucleotide sequence ID" value="NZ_CP019608.1"/>
</dbReference>
<gene>
    <name evidence="3" type="ORF">BW733_17630</name>
</gene>
<dbReference type="OrthoDB" id="5195267at2"/>
<proteinExistence type="predicted"/>
<geneLocation type="plasmid" evidence="3">
    <name>unnamed</name>
</geneLocation>
<evidence type="ECO:0000256" key="1">
    <source>
        <dbReference type="SAM" id="MobiDB-lite"/>
    </source>
</evidence>
<keyword evidence="4" id="KW-1185">Reference proteome</keyword>
<dbReference type="Proteomes" id="UP000188235">
    <property type="component" value="Plasmid unnamed"/>
</dbReference>
<dbReference type="EMBL" id="CP019608">
    <property type="protein sequence ID" value="AQP52719.1"/>
    <property type="molecule type" value="Genomic_DNA"/>
</dbReference>